<evidence type="ECO:0000313" key="4">
    <source>
        <dbReference type="EMBL" id="MBW4660912.1"/>
    </source>
</evidence>
<dbReference type="PIRSF" id="PIRSF000390">
    <property type="entry name" value="PLP_StrS"/>
    <property type="match status" value="1"/>
</dbReference>
<evidence type="ECO:0000256" key="3">
    <source>
        <dbReference type="RuleBase" id="RU004508"/>
    </source>
</evidence>
<dbReference type="GO" id="GO:0008483">
    <property type="term" value="F:transaminase activity"/>
    <property type="evidence" value="ECO:0007669"/>
    <property type="project" value="UniProtKB-KW"/>
</dbReference>
<evidence type="ECO:0000313" key="5">
    <source>
        <dbReference type="Proteomes" id="UP000757435"/>
    </source>
</evidence>
<reference evidence="4" key="2">
    <citation type="journal article" date="2022" name="Microbiol. Resour. Announc.">
        <title>Metagenome Sequencing to Explore Phylogenomics of Terrestrial Cyanobacteria.</title>
        <authorList>
            <person name="Ward R.D."/>
            <person name="Stajich J.E."/>
            <person name="Johansen J.R."/>
            <person name="Huntemann M."/>
            <person name="Clum A."/>
            <person name="Foster B."/>
            <person name="Foster B."/>
            <person name="Roux S."/>
            <person name="Palaniappan K."/>
            <person name="Varghese N."/>
            <person name="Mukherjee S."/>
            <person name="Reddy T.B.K."/>
            <person name="Daum C."/>
            <person name="Copeland A."/>
            <person name="Chen I.A."/>
            <person name="Ivanova N.N."/>
            <person name="Kyrpides N.C."/>
            <person name="Shapiro N."/>
            <person name="Eloe-Fadrosh E.A."/>
            <person name="Pietrasiak N."/>
        </authorList>
    </citation>
    <scope>NUCLEOTIDE SEQUENCE</scope>
    <source>
        <strain evidence="4">UHER 2000/2452</strain>
    </source>
</reference>
<dbReference type="InterPro" id="IPR015424">
    <property type="entry name" value="PyrdxlP-dep_Trfase"/>
</dbReference>
<dbReference type="AlphaFoldDB" id="A0A951QCR9"/>
<dbReference type="GO" id="GO:0000271">
    <property type="term" value="P:polysaccharide biosynthetic process"/>
    <property type="evidence" value="ECO:0007669"/>
    <property type="project" value="TreeGrafter"/>
</dbReference>
<dbReference type="Gene3D" id="3.40.640.10">
    <property type="entry name" value="Type I PLP-dependent aspartate aminotransferase-like (Major domain)"/>
    <property type="match status" value="1"/>
</dbReference>
<dbReference type="InterPro" id="IPR015422">
    <property type="entry name" value="PyrdxlP-dep_Trfase_small"/>
</dbReference>
<keyword evidence="4" id="KW-0032">Aminotransferase</keyword>
<dbReference type="CDD" id="cd00616">
    <property type="entry name" value="AHBA_syn"/>
    <property type="match status" value="1"/>
</dbReference>
<keyword evidence="2 3" id="KW-0663">Pyridoxal phosphate</keyword>
<keyword evidence="4" id="KW-0808">Transferase</keyword>
<dbReference type="Pfam" id="PF01041">
    <property type="entry name" value="DegT_DnrJ_EryC1"/>
    <property type="match status" value="1"/>
</dbReference>
<reference evidence="4" key="1">
    <citation type="submission" date="2021-05" db="EMBL/GenBank/DDBJ databases">
        <authorList>
            <person name="Pietrasiak N."/>
            <person name="Ward R."/>
            <person name="Stajich J.E."/>
            <person name="Kurbessoian T."/>
        </authorList>
    </citation>
    <scope>NUCLEOTIDE SEQUENCE</scope>
    <source>
        <strain evidence="4">UHER 2000/2452</strain>
    </source>
</reference>
<dbReference type="GO" id="GO:0030170">
    <property type="term" value="F:pyridoxal phosphate binding"/>
    <property type="evidence" value="ECO:0007669"/>
    <property type="project" value="TreeGrafter"/>
</dbReference>
<dbReference type="Gene3D" id="3.90.1150.10">
    <property type="entry name" value="Aspartate Aminotransferase, domain 1"/>
    <property type="match status" value="1"/>
</dbReference>
<dbReference type="InterPro" id="IPR015421">
    <property type="entry name" value="PyrdxlP-dep_Trfase_major"/>
</dbReference>
<comment type="similarity">
    <text evidence="3">Belongs to the DegT/DnrJ/EryC1 family.</text>
</comment>
<dbReference type="PANTHER" id="PTHR30244:SF34">
    <property type="entry name" value="DTDP-4-AMINO-4,6-DIDEOXYGALACTOSE TRANSAMINASE"/>
    <property type="match status" value="1"/>
</dbReference>
<evidence type="ECO:0000256" key="1">
    <source>
        <dbReference type="PIRSR" id="PIRSR000390-1"/>
    </source>
</evidence>
<organism evidence="4 5">
    <name type="scientific">Drouetiella hepatica Uher 2000/2452</name>
    <dbReference type="NCBI Taxonomy" id="904376"/>
    <lineage>
        <taxon>Bacteria</taxon>
        <taxon>Bacillati</taxon>
        <taxon>Cyanobacteriota</taxon>
        <taxon>Cyanophyceae</taxon>
        <taxon>Oculatellales</taxon>
        <taxon>Oculatellaceae</taxon>
        <taxon>Drouetiella</taxon>
    </lineage>
</organism>
<comment type="caution">
    <text evidence="4">The sequence shown here is derived from an EMBL/GenBank/DDBJ whole genome shotgun (WGS) entry which is preliminary data.</text>
</comment>
<feature type="modified residue" description="N6-(pyridoxal phosphate)lysine" evidence="2">
    <location>
        <position position="202"/>
    </location>
</feature>
<dbReference type="PANTHER" id="PTHR30244">
    <property type="entry name" value="TRANSAMINASE"/>
    <property type="match status" value="1"/>
</dbReference>
<dbReference type="Proteomes" id="UP000757435">
    <property type="component" value="Unassembled WGS sequence"/>
</dbReference>
<accession>A0A951QCR9</accession>
<feature type="active site" description="Proton acceptor" evidence="1">
    <location>
        <position position="202"/>
    </location>
</feature>
<name>A0A951QCR9_9CYAN</name>
<dbReference type="EMBL" id="JAHHHD010000027">
    <property type="protein sequence ID" value="MBW4660912.1"/>
    <property type="molecule type" value="Genomic_DNA"/>
</dbReference>
<sequence>MVNTLSAAQAVSQALLKLPSDQDTSGRTLGAEEIALVTEAIRSGTLTSTKGTFVKALEQKFADLLGVKYAYACTSGSAAVHTAIAAIDPEPGDEIITTSITDMGALTPILYQGAIPRFADVDPCTWNVTAETIAKCITERTKAIIVTHLFGNPCNMTEIMALANSRNIPVIEDTAQAFLARHGDQYVGAIGAIGCFSLQQGKHITTGEGGIVATNDDALARRLFLYINKAFGYGDPKPDHYFIALNYRMNELTGAVALAQLGKLEGVVERRWIAAVKLTEKLQDIPGIETPHIDSNNVHVYWKYCLRVDGSVIKDGAVGLAKKLKEEKGIFSAPRYIQKPAFQCEIFEKQRTFGNSRFPFTLAQPEAVDYSPALFPGTFEGLEKVLVLPWNEAYTDEHIDYIADAIKGAIAQLQA</sequence>
<dbReference type="InterPro" id="IPR000653">
    <property type="entry name" value="DegT/StrS_aminotransferase"/>
</dbReference>
<evidence type="ECO:0000256" key="2">
    <source>
        <dbReference type="PIRSR" id="PIRSR000390-2"/>
    </source>
</evidence>
<gene>
    <name evidence="4" type="ORF">KME15_19735</name>
</gene>
<dbReference type="SUPFAM" id="SSF53383">
    <property type="entry name" value="PLP-dependent transferases"/>
    <property type="match status" value="1"/>
</dbReference>
<proteinExistence type="inferred from homology"/>
<protein>
    <submittedName>
        <fullName evidence="4">DegT/DnrJ/EryC1/StrS family aminotransferase</fullName>
    </submittedName>
</protein>